<keyword evidence="1" id="KW-0812">Transmembrane</keyword>
<evidence type="ECO:0000313" key="4">
    <source>
        <dbReference type="Proteomes" id="UP000626109"/>
    </source>
</evidence>
<evidence type="ECO:0000313" key="2">
    <source>
        <dbReference type="EMBL" id="CAE8583941.1"/>
    </source>
</evidence>
<dbReference type="Proteomes" id="UP000626109">
    <property type="component" value="Unassembled WGS sequence"/>
</dbReference>
<organism evidence="3 4">
    <name type="scientific">Polarella glacialis</name>
    <name type="common">Dinoflagellate</name>
    <dbReference type="NCBI Taxonomy" id="89957"/>
    <lineage>
        <taxon>Eukaryota</taxon>
        <taxon>Sar</taxon>
        <taxon>Alveolata</taxon>
        <taxon>Dinophyceae</taxon>
        <taxon>Suessiales</taxon>
        <taxon>Suessiaceae</taxon>
        <taxon>Polarella</taxon>
    </lineage>
</organism>
<evidence type="ECO:0000256" key="1">
    <source>
        <dbReference type="SAM" id="Phobius"/>
    </source>
</evidence>
<proteinExistence type="predicted"/>
<dbReference type="EMBL" id="CAJNNV010000945">
    <property type="protein sequence ID" value="CAE8583941.1"/>
    <property type="molecule type" value="Genomic_DNA"/>
</dbReference>
<accession>A0A813GNM3</accession>
<dbReference type="AlphaFoldDB" id="A0A813GNM3"/>
<protein>
    <submittedName>
        <fullName evidence="3">Uncharacterized protein</fullName>
    </submittedName>
</protein>
<keyword evidence="1" id="KW-0472">Membrane</keyword>
<gene>
    <name evidence="2" type="ORF">PGLA1383_LOCUS2891</name>
    <name evidence="3" type="ORF">PGLA2088_LOCUS669</name>
</gene>
<evidence type="ECO:0000313" key="3">
    <source>
        <dbReference type="EMBL" id="CAE8627894.1"/>
    </source>
</evidence>
<feature type="non-terminal residue" evidence="3">
    <location>
        <position position="100"/>
    </location>
</feature>
<comment type="caution">
    <text evidence="3">The sequence shown here is derived from an EMBL/GenBank/DDBJ whole genome shotgun (WGS) entry which is preliminary data.</text>
</comment>
<reference evidence="3" key="1">
    <citation type="submission" date="2021-02" db="EMBL/GenBank/DDBJ databases">
        <authorList>
            <person name="Dougan E. K."/>
            <person name="Rhodes N."/>
            <person name="Thang M."/>
            <person name="Chan C."/>
        </authorList>
    </citation>
    <scope>NUCLEOTIDE SEQUENCE</scope>
</reference>
<keyword evidence="1" id="KW-1133">Transmembrane helix</keyword>
<dbReference type="OMA" id="SEMAFIG"/>
<dbReference type="OrthoDB" id="433348at2759"/>
<sequence>VVDRPQAGEASSAAKMSKVGLDAFLDDLVKVHLKQLDPQATKDIENTSSYGWTEIVFICIILALGCFVLADFLYPYFETYVLRKRKKRVLPPKAMPKPKR</sequence>
<keyword evidence="5" id="KW-1185">Reference proteome</keyword>
<feature type="transmembrane region" description="Helical" evidence="1">
    <location>
        <begin position="55"/>
        <end position="77"/>
    </location>
</feature>
<dbReference type="Proteomes" id="UP000654075">
    <property type="component" value="Unassembled WGS sequence"/>
</dbReference>
<name>A0A813GNM3_POLGL</name>
<evidence type="ECO:0000313" key="5">
    <source>
        <dbReference type="Proteomes" id="UP000654075"/>
    </source>
</evidence>
<dbReference type="EMBL" id="CAJNNW010000470">
    <property type="protein sequence ID" value="CAE8627894.1"/>
    <property type="molecule type" value="Genomic_DNA"/>
</dbReference>